<sequence>MVDAKDEVIKILGEAIPELQNTMASVSQGCGGGHGGVPPLNWQGRQQPGNSAVKILGDARTALATAQTSDAAAIQQIKQQIISGLSQWDTLINSLHDSCEEGSHGQDPVNYGNYLRFRDVFEERLKTALRFL</sequence>
<accession>A0A810C5K1</accession>
<proteinExistence type="predicted"/>
<dbReference type="AlphaFoldDB" id="A0A810C5K1"/>
<organism evidence="1">
    <name type="scientific">Bradyrhizobium diazoefficiens</name>
    <dbReference type="NCBI Taxonomy" id="1355477"/>
    <lineage>
        <taxon>Bacteria</taxon>
        <taxon>Pseudomonadati</taxon>
        <taxon>Pseudomonadota</taxon>
        <taxon>Alphaproteobacteria</taxon>
        <taxon>Hyphomicrobiales</taxon>
        <taxon>Nitrobacteraceae</taxon>
        <taxon>Bradyrhizobium</taxon>
    </lineage>
</organism>
<protein>
    <submittedName>
        <fullName evidence="1">Uncharacterized protein</fullName>
    </submittedName>
</protein>
<evidence type="ECO:0000313" key="1">
    <source>
        <dbReference type="EMBL" id="BCE83797.1"/>
    </source>
</evidence>
<dbReference type="EMBL" id="AP023098">
    <property type="protein sequence ID" value="BCE83797.1"/>
    <property type="molecule type" value="Genomic_DNA"/>
</dbReference>
<name>A0A810C5K1_9BRAD</name>
<gene>
    <name evidence="1" type="ORF">XF9B_52180</name>
</gene>
<dbReference type="PROSITE" id="PS51257">
    <property type="entry name" value="PROKAR_LIPOPROTEIN"/>
    <property type="match status" value="1"/>
</dbReference>
<reference evidence="1" key="1">
    <citation type="submission" date="2020-05" db="EMBL/GenBank/DDBJ databases">
        <title>Complete genome sequence of Bradyrhizobium diazoefficiens XF9 isolated from soybean nodule.</title>
        <authorList>
            <person name="Noda R."/>
            <person name="Kakizaki K."/>
            <person name="Minamisawa K."/>
        </authorList>
    </citation>
    <scope>NUCLEOTIDE SEQUENCE</scope>
    <source>
        <strain evidence="1">XF9</strain>
    </source>
</reference>